<accession>A0A0R3RFI5</accession>
<keyword evidence="2" id="KW-1185">Reference proteome</keyword>
<feature type="region of interest" description="Disordered" evidence="1">
    <location>
        <begin position="1"/>
        <end position="26"/>
    </location>
</feature>
<name>A0A0R3RFI5_9BILA</name>
<evidence type="ECO:0000256" key="1">
    <source>
        <dbReference type="SAM" id="MobiDB-lite"/>
    </source>
</evidence>
<sequence length="78" mass="8945">MRGSEIISCDSDDDEDDNETLPYDHGSEQNELNWLRAITNRQKAKIQELNEGKKMLSIELAQLKDTMLACLHSHKCLL</sequence>
<dbReference type="AlphaFoldDB" id="A0A0R3RFI5"/>
<evidence type="ECO:0000313" key="3">
    <source>
        <dbReference type="WBParaSite" id="EEL_0000012401-mRNA-1"/>
    </source>
</evidence>
<evidence type="ECO:0000313" key="2">
    <source>
        <dbReference type="Proteomes" id="UP000050640"/>
    </source>
</evidence>
<proteinExistence type="predicted"/>
<dbReference type="WBParaSite" id="EEL_0000012401-mRNA-1">
    <property type="protein sequence ID" value="EEL_0000012401-mRNA-1"/>
    <property type="gene ID" value="EEL_0000012401"/>
</dbReference>
<reference evidence="3" key="1">
    <citation type="submission" date="2017-02" db="UniProtKB">
        <authorList>
            <consortium name="WormBaseParasite"/>
        </authorList>
    </citation>
    <scope>IDENTIFICATION</scope>
</reference>
<protein>
    <submittedName>
        <fullName evidence="3">PH domain-containing protein</fullName>
    </submittedName>
</protein>
<dbReference type="Proteomes" id="UP000050640">
    <property type="component" value="Unplaced"/>
</dbReference>
<organism evidence="2 3">
    <name type="scientific">Elaeophora elaphi</name>
    <dbReference type="NCBI Taxonomy" id="1147741"/>
    <lineage>
        <taxon>Eukaryota</taxon>
        <taxon>Metazoa</taxon>
        <taxon>Ecdysozoa</taxon>
        <taxon>Nematoda</taxon>
        <taxon>Chromadorea</taxon>
        <taxon>Rhabditida</taxon>
        <taxon>Spirurina</taxon>
        <taxon>Spiruromorpha</taxon>
        <taxon>Filarioidea</taxon>
        <taxon>Onchocercidae</taxon>
        <taxon>Elaeophora</taxon>
    </lineage>
</organism>
<feature type="compositionally biased region" description="Acidic residues" evidence="1">
    <location>
        <begin position="10"/>
        <end position="19"/>
    </location>
</feature>